<dbReference type="Gene3D" id="3.40.605.10">
    <property type="entry name" value="Aldehyde Dehydrogenase, Chain A, domain 1"/>
    <property type="match status" value="1"/>
</dbReference>
<dbReference type="OrthoDB" id="9762913at2"/>
<evidence type="ECO:0000259" key="3">
    <source>
        <dbReference type="Pfam" id="PF00171"/>
    </source>
</evidence>
<dbReference type="PANTHER" id="PTHR43353:SF5">
    <property type="entry name" value="SUCCINATE-SEMIALDEHYDE DEHYDROGENASE, MITOCHONDRIAL"/>
    <property type="match status" value="1"/>
</dbReference>
<feature type="domain" description="Aldehyde dehydrogenase" evidence="3">
    <location>
        <begin position="18"/>
        <end position="481"/>
    </location>
</feature>
<sequence>MSTKEKQTTKEFFINGVWQTAEENSTIDVINPATGECVAHVSKGGAKEAKLAIDAASEAFGAWKKTPARERANLLWNLYEKVLDYQEELAEIMTLEAGKPLKQSRMEVLNGAEYIRWNAEEARRIYGTTVESMDPSKRLQLKKEAIGPVVAITPWNFPFSMITRKLSPALAAGCTVALKPAEETPLTAIKFFEIVEEVGFPKGVLNLVIGDAPAIGDTWLSDKRVRKVTFTGSTKVGKMLYEKAAQQVKRASMELGGHAPILVFDDCDLEATIQQIVRSKLNNSGQTCISPNRIYVHENIVDEFTDKCKQLIQSMNVGDGTKDDTDIGPVINEQGVQKAESHVKDALEKGATLVLGGEKLQVDGCENGFFYAPTILKGVDETMEIAYAETFGPIAPIFSFKTEEEVINKANDTDYGLAAYIFTNDLSRSHRVSEALEFGMVGINDTVLSQVEGAFGGVKESGFGREGGPDTLEGFLETKFISTIIKN</sequence>
<dbReference type="GO" id="GO:0004777">
    <property type="term" value="F:succinate-semialdehyde dehydrogenase (NAD+) activity"/>
    <property type="evidence" value="ECO:0007669"/>
    <property type="project" value="TreeGrafter"/>
</dbReference>
<dbReference type="AlphaFoldDB" id="A0A2V3VJK6"/>
<gene>
    <name evidence="4" type="ORF">DFR56_12318</name>
</gene>
<protein>
    <submittedName>
        <fullName evidence="4">Succinate-semialdehyde dehydrogenase/glutarate-semialdehyde dehydrogenase</fullName>
    </submittedName>
</protein>
<name>A0A2V3VJK6_9BACI</name>
<keyword evidence="5" id="KW-1185">Reference proteome</keyword>
<comment type="similarity">
    <text evidence="1">Belongs to the aldehyde dehydrogenase family.</text>
</comment>
<dbReference type="PANTHER" id="PTHR43353">
    <property type="entry name" value="SUCCINATE-SEMIALDEHYDE DEHYDROGENASE, MITOCHONDRIAL"/>
    <property type="match status" value="1"/>
</dbReference>
<organism evidence="4 5">
    <name type="scientific">Pseudogracilibacillus auburnensis</name>
    <dbReference type="NCBI Taxonomy" id="1494959"/>
    <lineage>
        <taxon>Bacteria</taxon>
        <taxon>Bacillati</taxon>
        <taxon>Bacillota</taxon>
        <taxon>Bacilli</taxon>
        <taxon>Bacillales</taxon>
        <taxon>Bacillaceae</taxon>
        <taxon>Pseudogracilibacillus</taxon>
    </lineage>
</organism>
<evidence type="ECO:0000313" key="4">
    <source>
        <dbReference type="EMBL" id="PXW80978.1"/>
    </source>
</evidence>
<evidence type="ECO:0000313" key="5">
    <source>
        <dbReference type="Proteomes" id="UP000247978"/>
    </source>
</evidence>
<dbReference type="FunFam" id="3.40.605.10:FF:000005">
    <property type="entry name" value="Succinate-semialdehyde dehydrogenase I"/>
    <property type="match status" value="1"/>
</dbReference>
<dbReference type="Pfam" id="PF00171">
    <property type="entry name" value="Aldedh"/>
    <property type="match status" value="1"/>
</dbReference>
<evidence type="ECO:0000256" key="2">
    <source>
        <dbReference type="ARBA" id="ARBA00023002"/>
    </source>
</evidence>
<reference evidence="4 5" key="1">
    <citation type="submission" date="2018-05" db="EMBL/GenBank/DDBJ databases">
        <title>Genomic Encyclopedia of Type Strains, Phase IV (KMG-IV): sequencing the most valuable type-strain genomes for metagenomic binning, comparative biology and taxonomic classification.</title>
        <authorList>
            <person name="Goeker M."/>
        </authorList>
    </citation>
    <scope>NUCLEOTIDE SEQUENCE [LARGE SCALE GENOMIC DNA]</scope>
    <source>
        <strain evidence="4 5">DSM 28556</strain>
    </source>
</reference>
<dbReference type="InterPro" id="IPR016161">
    <property type="entry name" value="Ald_DH/histidinol_DH"/>
</dbReference>
<dbReference type="InterPro" id="IPR016163">
    <property type="entry name" value="Ald_DH_C"/>
</dbReference>
<dbReference type="Proteomes" id="UP000247978">
    <property type="component" value="Unassembled WGS sequence"/>
</dbReference>
<dbReference type="CDD" id="cd07103">
    <property type="entry name" value="ALDH_F5_SSADH_GabD"/>
    <property type="match status" value="1"/>
</dbReference>
<dbReference type="RefSeq" id="WP_110397433.1">
    <property type="nucleotide sequence ID" value="NZ_JBHUHB010000001.1"/>
</dbReference>
<dbReference type="Gene3D" id="3.40.309.10">
    <property type="entry name" value="Aldehyde Dehydrogenase, Chain A, domain 2"/>
    <property type="match status" value="1"/>
</dbReference>
<dbReference type="InterPro" id="IPR016162">
    <property type="entry name" value="Ald_DH_N"/>
</dbReference>
<dbReference type="InterPro" id="IPR050740">
    <property type="entry name" value="Aldehyde_DH_Superfamily"/>
</dbReference>
<evidence type="ECO:0000256" key="1">
    <source>
        <dbReference type="ARBA" id="ARBA00009986"/>
    </source>
</evidence>
<dbReference type="SUPFAM" id="SSF53720">
    <property type="entry name" value="ALDH-like"/>
    <property type="match status" value="1"/>
</dbReference>
<dbReference type="InterPro" id="IPR015590">
    <property type="entry name" value="Aldehyde_DH_dom"/>
</dbReference>
<dbReference type="GO" id="GO:0009450">
    <property type="term" value="P:gamma-aminobutyric acid catabolic process"/>
    <property type="evidence" value="ECO:0007669"/>
    <property type="project" value="TreeGrafter"/>
</dbReference>
<comment type="caution">
    <text evidence="4">The sequence shown here is derived from an EMBL/GenBank/DDBJ whole genome shotgun (WGS) entry which is preliminary data.</text>
</comment>
<proteinExistence type="inferred from homology"/>
<keyword evidence="2" id="KW-0560">Oxidoreductase</keyword>
<dbReference type="EMBL" id="QJJQ01000023">
    <property type="protein sequence ID" value="PXW80978.1"/>
    <property type="molecule type" value="Genomic_DNA"/>
</dbReference>
<accession>A0A2V3VJK6</accession>
<dbReference type="FunFam" id="3.40.309.10:FF:000004">
    <property type="entry name" value="Succinate-semialdehyde dehydrogenase I"/>
    <property type="match status" value="1"/>
</dbReference>